<dbReference type="EMBL" id="HBIW01006914">
    <property type="protein sequence ID" value="CAE0690357.1"/>
    <property type="molecule type" value="Transcribed_RNA"/>
</dbReference>
<proteinExistence type="predicted"/>
<protein>
    <submittedName>
        <fullName evidence="3">Uncharacterized protein</fullName>
    </submittedName>
</protein>
<feature type="region of interest" description="Disordered" evidence="1">
    <location>
        <begin position="231"/>
        <end position="269"/>
    </location>
</feature>
<feature type="signal peptide" evidence="2">
    <location>
        <begin position="1"/>
        <end position="17"/>
    </location>
</feature>
<name>A0A7S4E4W5_9STRA</name>
<sequence>MLRVLVVAAVATAVTKSNWAPGYRTAGNATTINDGEAEETWAAYDHNYKAPNGWELQPFAYQNPDRYTGWYADKRSKCKWSSPVSVFAHTKKYLRSTYGGAFTGSKWKSRNMYNQWSQSFLEATVCTQTWEQDGHKYQLDITRLGPITLNPGKIINTFFVPAAPLDDDMAYLVEAVDGYLDDNLRPLSYPPVHPHHSAVYVTGFPEKLAYNNPSSPFFGFNPIARLPLSSMNEQGKKSNGDDWLQTSTNTPGAHAVSSCNASTASRWLH</sequence>
<feature type="chain" id="PRO_5030623772" evidence="2">
    <location>
        <begin position="18"/>
        <end position="269"/>
    </location>
</feature>
<keyword evidence="2" id="KW-0732">Signal</keyword>
<evidence type="ECO:0000256" key="1">
    <source>
        <dbReference type="SAM" id="MobiDB-lite"/>
    </source>
</evidence>
<organism evidence="3">
    <name type="scientific">Pelagomonas calceolata</name>
    <dbReference type="NCBI Taxonomy" id="35677"/>
    <lineage>
        <taxon>Eukaryota</taxon>
        <taxon>Sar</taxon>
        <taxon>Stramenopiles</taxon>
        <taxon>Ochrophyta</taxon>
        <taxon>Pelagophyceae</taxon>
        <taxon>Pelagomonadales</taxon>
        <taxon>Pelagomonadaceae</taxon>
        <taxon>Pelagomonas</taxon>
    </lineage>
</organism>
<feature type="compositionally biased region" description="Polar residues" evidence="1">
    <location>
        <begin position="244"/>
        <end position="269"/>
    </location>
</feature>
<evidence type="ECO:0000256" key="2">
    <source>
        <dbReference type="SAM" id="SignalP"/>
    </source>
</evidence>
<dbReference type="AlphaFoldDB" id="A0A7S4E4W5"/>
<reference evidence="3" key="1">
    <citation type="submission" date="2021-01" db="EMBL/GenBank/DDBJ databases">
        <authorList>
            <person name="Corre E."/>
            <person name="Pelletier E."/>
            <person name="Niang G."/>
            <person name="Scheremetjew M."/>
            <person name="Finn R."/>
            <person name="Kale V."/>
            <person name="Holt S."/>
            <person name="Cochrane G."/>
            <person name="Meng A."/>
            <person name="Brown T."/>
            <person name="Cohen L."/>
        </authorList>
    </citation>
    <scope>NUCLEOTIDE SEQUENCE</scope>
    <source>
        <strain evidence="3">CCMP1756</strain>
    </source>
</reference>
<accession>A0A7S4E4W5</accession>
<evidence type="ECO:0000313" key="3">
    <source>
        <dbReference type="EMBL" id="CAE0690357.1"/>
    </source>
</evidence>
<gene>
    <name evidence="3" type="ORF">PCAL00307_LOCUS5793</name>
</gene>